<feature type="domain" description="DUF6818" evidence="3">
    <location>
        <begin position="187"/>
        <end position="265"/>
    </location>
</feature>
<dbReference type="Proteomes" id="UP000294933">
    <property type="component" value="Unassembled WGS sequence"/>
</dbReference>
<organism evidence="5 6">
    <name type="scientific">Rickenella mellea</name>
    <dbReference type="NCBI Taxonomy" id="50990"/>
    <lineage>
        <taxon>Eukaryota</taxon>
        <taxon>Fungi</taxon>
        <taxon>Dikarya</taxon>
        <taxon>Basidiomycota</taxon>
        <taxon>Agaricomycotina</taxon>
        <taxon>Agaricomycetes</taxon>
        <taxon>Hymenochaetales</taxon>
        <taxon>Rickenellaceae</taxon>
        <taxon>Rickenella</taxon>
    </lineage>
</organism>
<dbReference type="PANTHER" id="PTHR34409:SF1">
    <property type="entry name" value="MYB-LIKE DOMAIN-CONTAINING PROTEIN"/>
    <property type="match status" value="1"/>
</dbReference>
<feature type="compositionally biased region" description="Acidic residues" evidence="2">
    <location>
        <begin position="267"/>
        <end position="282"/>
    </location>
</feature>
<feature type="compositionally biased region" description="Basic and acidic residues" evidence="2">
    <location>
        <begin position="421"/>
        <end position="444"/>
    </location>
</feature>
<dbReference type="OrthoDB" id="99432at2759"/>
<dbReference type="EMBL" id="ML170176">
    <property type="protein sequence ID" value="TDL22078.1"/>
    <property type="molecule type" value="Genomic_DNA"/>
</dbReference>
<name>A0A4Y7Q4D9_9AGAM</name>
<proteinExistence type="predicted"/>
<dbReference type="Pfam" id="PF20681">
    <property type="entry name" value="DUF6818"/>
    <property type="match status" value="1"/>
</dbReference>
<dbReference type="STRING" id="50990.A0A4Y7Q4D9"/>
<dbReference type="VEuPathDB" id="FungiDB:BD410DRAFT_804020"/>
<evidence type="ECO:0000256" key="2">
    <source>
        <dbReference type="SAM" id="MobiDB-lite"/>
    </source>
</evidence>
<dbReference type="VEuPathDB" id="FungiDB:BD410DRAFT_865021"/>
<evidence type="ECO:0000313" key="5">
    <source>
        <dbReference type="EMBL" id="TDL22078.1"/>
    </source>
</evidence>
<feature type="coiled-coil region" evidence="1">
    <location>
        <begin position="351"/>
        <end position="392"/>
    </location>
</feature>
<reference evidence="5 6" key="1">
    <citation type="submission" date="2018-06" db="EMBL/GenBank/DDBJ databases">
        <title>A transcriptomic atlas of mushroom development highlights an independent origin of complex multicellularity.</title>
        <authorList>
            <consortium name="DOE Joint Genome Institute"/>
            <person name="Krizsan K."/>
            <person name="Almasi E."/>
            <person name="Merenyi Z."/>
            <person name="Sahu N."/>
            <person name="Viragh M."/>
            <person name="Koszo T."/>
            <person name="Mondo S."/>
            <person name="Kiss B."/>
            <person name="Balint B."/>
            <person name="Kues U."/>
            <person name="Barry K."/>
            <person name="Hegedus J.C."/>
            <person name="Henrissat B."/>
            <person name="Johnson J."/>
            <person name="Lipzen A."/>
            <person name="Ohm R."/>
            <person name="Nagy I."/>
            <person name="Pangilinan J."/>
            <person name="Yan J."/>
            <person name="Xiong Y."/>
            <person name="Grigoriev I.V."/>
            <person name="Hibbett D.S."/>
            <person name="Nagy L.G."/>
        </authorList>
    </citation>
    <scope>NUCLEOTIDE SEQUENCE [LARGE SCALE GENOMIC DNA]</scope>
    <source>
        <strain evidence="5 6">SZMC22713</strain>
    </source>
</reference>
<feature type="region of interest" description="Disordered" evidence="2">
    <location>
        <begin position="400"/>
        <end position="555"/>
    </location>
</feature>
<dbReference type="AlphaFoldDB" id="A0A4Y7Q4D9"/>
<dbReference type="EMBL" id="ML170179">
    <property type="protein sequence ID" value="TDL21626.1"/>
    <property type="molecule type" value="Genomic_DNA"/>
</dbReference>
<keyword evidence="1" id="KW-0175">Coiled coil</keyword>
<feature type="compositionally biased region" description="Basic residues" evidence="2">
    <location>
        <begin position="485"/>
        <end position="496"/>
    </location>
</feature>
<evidence type="ECO:0000313" key="6">
    <source>
        <dbReference type="Proteomes" id="UP000294933"/>
    </source>
</evidence>
<keyword evidence="6" id="KW-1185">Reference proteome</keyword>
<dbReference type="PANTHER" id="PTHR34409">
    <property type="entry name" value="SET DOMAIN-CONTAINING PROTEIN"/>
    <property type="match status" value="1"/>
</dbReference>
<evidence type="ECO:0000256" key="1">
    <source>
        <dbReference type="SAM" id="Coils"/>
    </source>
</evidence>
<gene>
    <name evidence="4" type="ORF">BD410DRAFT_804020</name>
    <name evidence="5" type="ORF">BD410DRAFT_865021</name>
</gene>
<sequence>MSQPNEIRTWIDASGQPHYLDDNGRWVPFGPRVQPAPGGGQQLPGPTNGQTMPPNTFVFPPTAGPNDPTPNTHSGVSANAGPSNIPIDPALVPLPESDSVDAARIRGDIPVPKVAGSRRTTTSKPDPKGKGKQRRTVDEGKNKRKREEIEESGDEEPKKVKGRSKGAANYRDDEIAEMLDLVEDVLPLGAKGWKVIGDKHREWARDNRRAERSDKSLELKYKALVRTTKPTGDGEIPWDVDRALDIEREIVDKSGVRKLEDEDIIDLDDEASTISDNDDDDERPPAKKQKPAVARAVAIKVDTPLPPVTTRRSRGPAGLDVLNRLSQNFDPAVQAARENERTARSLQASQIQTLSTQIRDLNSTVTSLRTQLLESERHRHEAERRADRVEQQLHMEEMFRRVSGRREISYERPPPPPPPPERYHVRYRDGGEARFYGHPEDFDSGHSASTPSPRQYLRMDSPSYETQLAAGFPGHPPTRPAPQSHSHHSHSRRRANTRNSGFTLAVSPSRHHPRITLSVTPTTTRTVSRGDVNDEEAPPALHIDASEEGTKEDEV</sequence>
<protein>
    <recommendedName>
        <fullName evidence="3">DUF6818 domain-containing protein</fullName>
    </recommendedName>
</protein>
<evidence type="ECO:0000313" key="4">
    <source>
        <dbReference type="EMBL" id="TDL21626.1"/>
    </source>
</evidence>
<feature type="region of interest" description="Disordered" evidence="2">
    <location>
        <begin position="267"/>
        <end position="294"/>
    </location>
</feature>
<feature type="region of interest" description="Disordered" evidence="2">
    <location>
        <begin position="1"/>
        <end position="172"/>
    </location>
</feature>
<accession>A0A4Y7Q4D9</accession>
<dbReference type="InterPro" id="IPR049203">
    <property type="entry name" value="DUF6818"/>
</dbReference>
<evidence type="ECO:0000259" key="3">
    <source>
        <dbReference type="Pfam" id="PF20681"/>
    </source>
</evidence>
<feature type="compositionally biased region" description="Low complexity" evidence="2">
    <location>
        <begin position="516"/>
        <end position="529"/>
    </location>
</feature>
<feature type="compositionally biased region" description="Basic and acidic residues" evidence="2">
    <location>
        <begin position="125"/>
        <end position="148"/>
    </location>
</feature>
<feature type="compositionally biased region" description="Basic and acidic residues" evidence="2">
    <location>
        <begin position="400"/>
        <end position="410"/>
    </location>
</feature>
<feature type="compositionally biased region" description="Polar residues" evidence="2">
    <location>
        <begin position="69"/>
        <end position="82"/>
    </location>
</feature>